<protein>
    <submittedName>
        <fullName evidence="1">Uncharacterized protein</fullName>
    </submittedName>
</protein>
<dbReference type="AlphaFoldDB" id="A0AAW1TST1"/>
<reference evidence="1 2" key="1">
    <citation type="submission" date="2023-03" db="EMBL/GenBank/DDBJ databases">
        <title>Genome insight into feeding habits of ladybird beetles.</title>
        <authorList>
            <person name="Li H.-S."/>
            <person name="Huang Y.-H."/>
            <person name="Pang H."/>
        </authorList>
    </citation>
    <scope>NUCLEOTIDE SEQUENCE [LARGE SCALE GENOMIC DNA]</scope>
    <source>
        <strain evidence="1">SYSU_2023b</strain>
        <tissue evidence="1">Whole body</tissue>
    </source>
</reference>
<proteinExistence type="predicted"/>
<organism evidence="1 2">
    <name type="scientific">Henosepilachna vigintioctopunctata</name>
    <dbReference type="NCBI Taxonomy" id="420089"/>
    <lineage>
        <taxon>Eukaryota</taxon>
        <taxon>Metazoa</taxon>
        <taxon>Ecdysozoa</taxon>
        <taxon>Arthropoda</taxon>
        <taxon>Hexapoda</taxon>
        <taxon>Insecta</taxon>
        <taxon>Pterygota</taxon>
        <taxon>Neoptera</taxon>
        <taxon>Endopterygota</taxon>
        <taxon>Coleoptera</taxon>
        <taxon>Polyphaga</taxon>
        <taxon>Cucujiformia</taxon>
        <taxon>Coccinelloidea</taxon>
        <taxon>Coccinellidae</taxon>
        <taxon>Epilachninae</taxon>
        <taxon>Epilachnini</taxon>
        <taxon>Henosepilachna</taxon>
    </lineage>
</organism>
<keyword evidence="2" id="KW-1185">Reference proteome</keyword>
<dbReference type="Proteomes" id="UP001431783">
    <property type="component" value="Unassembled WGS sequence"/>
</dbReference>
<gene>
    <name evidence="1" type="ORF">WA026_011668</name>
</gene>
<sequence>MNNFIHIILENDFTGDFPAISIESTKYDVLYAVTGQFGHLDRNSRILPFSAASIRSVPTTSTRVPRLKNSYRDRSMAPLLVFINCLLSKHKSVMAAADTPGLL</sequence>
<evidence type="ECO:0000313" key="2">
    <source>
        <dbReference type="Proteomes" id="UP001431783"/>
    </source>
</evidence>
<evidence type="ECO:0000313" key="1">
    <source>
        <dbReference type="EMBL" id="KAK9871419.1"/>
    </source>
</evidence>
<dbReference type="EMBL" id="JARQZJ010000005">
    <property type="protein sequence ID" value="KAK9871419.1"/>
    <property type="molecule type" value="Genomic_DNA"/>
</dbReference>
<accession>A0AAW1TST1</accession>
<name>A0AAW1TST1_9CUCU</name>
<comment type="caution">
    <text evidence="1">The sequence shown here is derived from an EMBL/GenBank/DDBJ whole genome shotgun (WGS) entry which is preliminary data.</text>
</comment>